<dbReference type="InterPro" id="IPR012337">
    <property type="entry name" value="RNaseH-like_sf"/>
</dbReference>
<dbReference type="Gene3D" id="1.10.340.70">
    <property type="match status" value="1"/>
</dbReference>
<feature type="domain" description="Tf2-1-like SH3-like" evidence="2">
    <location>
        <begin position="206"/>
        <end position="270"/>
    </location>
</feature>
<dbReference type="PANTHER" id="PTHR46148:SF52">
    <property type="entry name" value="OS04G0603800 PROTEIN"/>
    <property type="match status" value="1"/>
</dbReference>
<dbReference type="InterPro" id="IPR041588">
    <property type="entry name" value="Integrase_H2C2"/>
</dbReference>
<name>A0A8T3B5J9_DENNO</name>
<evidence type="ECO:0000313" key="4">
    <source>
        <dbReference type="Proteomes" id="UP000829196"/>
    </source>
</evidence>
<evidence type="ECO:0000259" key="2">
    <source>
        <dbReference type="Pfam" id="PF24626"/>
    </source>
</evidence>
<feature type="domain" description="Integrase zinc-binding" evidence="1">
    <location>
        <begin position="12"/>
        <end position="49"/>
    </location>
</feature>
<dbReference type="InterPro" id="IPR056924">
    <property type="entry name" value="SH3_Tf2-1"/>
</dbReference>
<dbReference type="Gene3D" id="3.30.420.10">
    <property type="entry name" value="Ribonuclease H-like superfamily/Ribonuclease H"/>
    <property type="match status" value="1"/>
</dbReference>
<comment type="caution">
    <text evidence="3">The sequence shown here is derived from an EMBL/GenBank/DDBJ whole genome shotgun (WGS) entry which is preliminary data.</text>
</comment>
<dbReference type="OrthoDB" id="1427148at2759"/>
<keyword evidence="4" id="KW-1185">Reference proteome</keyword>
<proteinExistence type="predicted"/>
<protein>
    <submittedName>
        <fullName evidence="3">Uncharacterized protein</fullName>
    </submittedName>
</protein>
<dbReference type="InterPro" id="IPR036397">
    <property type="entry name" value="RNaseH_sf"/>
</dbReference>
<dbReference type="Pfam" id="PF24626">
    <property type="entry name" value="SH3_Tf2-1"/>
    <property type="match status" value="1"/>
</dbReference>
<accession>A0A8T3B5J9</accession>
<gene>
    <name evidence="3" type="ORF">KFK09_014847</name>
</gene>
<evidence type="ECO:0000313" key="3">
    <source>
        <dbReference type="EMBL" id="KAI0503903.1"/>
    </source>
</evidence>
<dbReference type="AlphaFoldDB" id="A0A8T3B5J9"/>
<evidence type="ECO:0000259" key="1">
    <source>
        <dbReference type="Pfam" id="PF17921"/>
    </source>
</evidence>
<dbReference type="GO" id="GO:0003676">
    <property type="term" value="F:nucleic acid binding"/>
    <property type="evidence" value="ECO:0007669"/>
    <property type="project" value="InterPro"/>
</dbReference>
<organism evidence="3 4">
    <name type="scientific">Dendrobium nobile</name>
    <name type="common">Orchid</name>
    <dbReference type="NCBI Taxonomy" id="94219"/>
    <lineage>
        <taxon>Eukaryota</taxon>
        <taxon>Viridiplantae</taxon>
        <taxon>Streptophyta</taxon>
        <taxon>Embryophyta</taxon>
        <taxon>Tracheophyta</taxon>
        <taxon>Spermatophyta</taxon>
        <taxon>Magnoliopsida</taxon>
        <taxon>Liliopsida</taxon>
        <taxon>Asparagales</taxon>
        <taxon>Orchidaceae</taxon>
        <taxon>Epidendroideae</taxon>
        <taxon>Malaxideae</taxon>
        <taxon>Dendrobiinae</taxon>
        <taxon>Dendrobium</taxon>
    </lineage>
</organism>
<dbReference type="EMBL" id="JAGYWB010000011">
    <property type="protein sequence ID" value="KAI0503903.1"/>
    <property type="molecule type" value="Genomic_DNA"/>
</dbReference>
<dbReference type="PANTHER" id="PTHR46148">
    <property type="entry name" value="CHROMO DOMAIN-CONTAINING PROTEIN"/>
    <property type="match status" value="1"/>
</dbReference>
<reference evidence="3" key="1">
    <citation type="journal article" date="2022" name="Front. Genet.">
        <title>Chromosome-Scale Assembly of the Dendrobium nobile Genome Provides Insights Into the Molecular Mechanism of the Biosynthesis of the Medicinal Active Ingredient of Dendrobium.</title>
        <authorList>
            <person name="Xu Q."/>
            <person name="Niu S.-C."/>
            <person name="Li K.-L."/>
            <person name="Zheng P.-J."/>
            <person name="Zhang X.-J."/>
            <person name="Jia Y."/>
            <person name="Liu Y."/>
            <person name="Niu Y.-X."/>
            <person name="Yu L.-H."/>
            <person name="Chen D.-F."/>
            <person name="Zhang G.-Q."/>
        </authorList>
    </citation>
    <scope>NUCLEOTIDE SEQUENCE</scope>
    <source>
        <tissue evidence="3">Leaf</tissue>
    </source>
</reference>
<dbReference type="Proteomes" id="UP000829196">
    <property type="component" value="Unassembled WGS sequence"/>
</dbReference>
<dbReference type="Pfam" id="PF17921">
    <property type="entry name" value="Integrase_H2C2"/>
    <property type="match status" value="1"/>
</dbReference>
<sequence>MIASKIEINRVVGGHSGVQKTYRRLASELYCKGIDKDEEKMVSRCEIFQWNIYLAMSPGGLLQSLAFPGRVWEDISIYFIDGLPHSKGFTIDGVTEAIVSDRDEMFLGYFWRELFRLQGIVLKWSTTYHPQTDGYTKVISSKVLYGRDPPHLVHFGSSNSLVFSMEEYLEERDRVLEELKRHLLRAKHIMKKKGDGHRKDIPFEVGERVFFKLRSYRQKTVTNRRNEKLAPRYVRPYEVLEKVEAIAYWLKLSPTTTIHSVFHVSKLRRVIDDYTASSELLVSLTEDLEVVLEPLELMGVC</sequence>
<dbReference type="SUPFAM" id="SSF53098">
    <property type="entry name" value="Ribonuclease H-like"/>
    <property type="match status" value="1"/>
</dbReference>